<dbReference type="InterPro" id="IPR001387">
    <property type="entry name" value="Cro/C1-type_HTH"/>
</dbReference>
<dbReference type="EMBL" id="JACHGN010000016">
    <property type="protein sequence ID" value="MBB5137139.1"/>
    <property type="molecule type" value="Genomic_DNA"/>
</dbReference>
<dbReference type="PANTHER" id="PTHR35010:SF2">
    <property type="entry name" value="BLL4672 PROTEIN"/>
    <property type="match status" value="1"/>
</dbReference>
<dbReference type="Proteomes" id="UP000578449">
    <property type="component" value="Unassembled WGS sequence"/>
</dbReference>
<evidence type="ECO:0000313" key="3">
    <source>
        <dbReference type="Proteomes" id="UP000578449"/>
    </source>
</evidence>
<dbReference type="Pfam" id="PF17765">
    <property type="entry name" value="MLTR_LBD"/>
    <property type="match status" value="1"/>
</dbReference>
<gene>
    <name evidence="2" type="ORF">HNP84_006891</name>
</gene>
<dbReference type="Pfam" id="PF13560">
    <property type="entry name" value="HTH_31"/>
    <property type="match status" value="1"/>
</dbReference>
<name>A0A840PDS3_9ACTN</name>
<reference evidence="2 3" key="1">
    <citation type="submission" date="2020-08" db="EMBL/GenBank/DDBJ databases">
        <title>Genomic Encyclopedia of Type Strains, Phase IV (KMG-IV): sequencing the most valuable type-strain genomes for metagenomic binning, comparative biology and taxonomic classification.</title>
        <authorList>
            <person name="Goeker M."/>
        </authorList>
    </citation>
    <scope>NUCLEOTIDE SEQUENCE [LARGE SCALE GENOMIC DNA]</scope>
    <source>
        <strain evidence="2 3">DSM 45615</strain>
    </source>
</reference>
<evidence type="ECO:0000313" key="2">
    <source>
        <dbReference type="EMBL" id="MBB5137139.1"/>
    </source>
</evidence>
<dbReference type="InterPro" id="IPR041413">
    <property type="entry name" value="MLTR_LBD"/>
</dbReference>
<dbReference type="PROSITE" id="PS50943">
    <property type="entry name" value="HTH_CROC1"/>
    <property type="match status" value="1"/>
</dbReference>
<dbReference type="PANTHER" id="PTHR35010">
    <property type="entry name" value="BLL4672 PROTEIN-RELATED"/>
    <property type="match status" value="1"/>
</dbReference>
<proteinExistence type="predicted"/>
<keyword evidence="3" id="KW-1185">Reference proteome</keyword>
<dbReference type="SUPFAM" id="SSF47413">
    <property type="entry name" value="lambda repressor-like DNA-binding domains"/>
    <property type="match status" value="1"/>
</dbReference>
<organism evidence="2 3">
    <name type="scientific">Thermocatellispora tengchongensis</name>
    <dbReference type="NCBI Taxonomy" id="1073253"/>
    <lineage>
        <taxon>Bacteria</taxon>
        <taxon>Bacillati</taxon>
        <taxon>Actinomycetota</taxon>
        <taxon>Actinomycetes</taxon>
        <taxon>Streptosporangiales</taxon>
        <taxon>Streptosporangiaceae</taxon>
        <taxon>Thermocatellispora</taxon>
    </lineage>
</organism>
<dbReference type="Gene3D" id="1.10.260.40">
    <property type="entry name" value="lambda repressor-like DNA-binding domains"/>
    <property type="match status" value="1"/>
</dbReference>
<dbReference type="InterPro" id="IPR010982">
    <property type="entry name" value="Lambda_DNA-bd_dom_sf"/>
</dbReference>
<comment type="caution">
    <text evidence="2">The sequence shown here is derived from an EMBL/GenBank/DDBJ whole genome shotgun (WGS) entry which is preliminary data.</text>
</comment>
<accession>A0A840PDS3</accession>
<dbReference type="RefSeq" id="WP_185053998.1">
    <property type="nucleotide sequence ID" value="NZ_BAABIX010000020.1"/>
</dbReference>
<dbReference type="GO" id="GO:0003677">
    <property type="term" value="F:DNA binding"/>
    <property type="evidence" value="ECO:0007669"/>
    <property type="project" value="InterPro"/>
</dbReference>
<sequence>MDHADAEARGPLAAFLAARRATISTTEAGLPAIGYPRRVPGLRREEVAQLAGISVDYYTRLEQGRVRTASRAVLNSIGRALRLNEDEQRHLLQLAHPDGPDHCDEDDQTVCPLILRLLDNLVDTPALVMGRYLDILAWNRLGSALMGDLEAIEPRQRNYVRMIFLHPHTRALMVDWREQAQVAVSTLRMATCAWHDQPRLHELVGELSVRDDDFRTWWAEHVVTVRTFGRSRLSHPAAGTFTLDWQILATIDSEQVVAVASAAPGGPDHAAVRRLDAWAAARDLTSGPNPG</sequence>
<dbReference type="AlphaFoldDB" id="A0A840PDS3"/>
<evidence type="ECO:0000259" key="1">
    <source>
        <dbReference type="PROSITE" id="PS50943"/>
    </source>
</evidence>
<feature type="domain" description="HTH cro/C1-type" evidence="1">
    <location>
        <begin position="41"/>
        <end position="88"/>
    </location>
</feature>
<dbReference type="SMART" id="SM00530">
    <property type="entry name" value="HTH_XRE"/>
    <property type="match status" value="1"/>
</dbReference>
<dbReference type="CDD" id="cd00093">
    <property type="entry name" value="HTH_XRE"/>
    <property type="match status" value="1"/>
</dbReference>
<dbReference type="Gene3D" id="3.30.450.180">
    <property type="match status" value="1"/>
</dbReference>
<protein>
    <submittedName>
        <fullName evidence="2">Transcriptional regulator with XRE-family HTH domain</fullName>
    </submittedName>
</protein>